<dbReference type="InterPro" id="IPR006626">
    <property type="entry name" value="PbH1"/>
</dbReference>
<evidence type="ECO:0000313" key="1">
    <source>
        <dbReference type="EMBL" id="AMJ99189.1"/>
    </source>
</evidence>
<evidence type="ECO:0000313" key="2">
    <source>
        <dbReference type="Proteomes" id="UP000063991"/>
    </source>
</evidence>
<accession>A0A126Q401</accession>
<organism evidence="1 2">
    <name type="scientific">Alteromonas macleodii</name>
    <name type="common">Pseudoalteromonas macleodii</name>
    <dbReference type="NCBI Taxonomy" id="28108"/>
    <lineage>
        <taxon>Bacteria</taxon>
        <taxon>Pseudomonadati</taxon>
        <taxon>Pseudomonadota</taxon>
        <taxon>Gammaproteobacteria</taxon>
        <taxon>Alteromonadales</taxon>
        <taxon>Alteromonadaceae</taxon>
        <taxon>Alteromonas/Salinimonas group</taxon>
        <taxon>Alteromonas</taxon>
    </lineage>
</organism>
<dbReference type="Proteomes" id="UP000063991">
    <property type="component" value="Chromosome"/>
</dbReference>
<name>A0A126Q401_ALTMA</name>
<protein>
    <recommendedName>
        <fullName evidence="3">Right handed beta helix domain-containing protein</fullName>
    </recommendedName>
</protein>
<dbReference type="SUPFAM" id="SSF51126">
    <property type="entry name" value="Pectin lyase-like"/>
    <property type="match status" value="1"/>
</dbReference>
<dbReference type="Gene3D" id="2.160.20.10">
    <property type="entry name" value="Single-stranded right-handed beta-helix, Pectin lyase-like"/>
    <property type="match status" value="1"/>
</dbReference>
<evidence type="ECO:0008006" key="3">
    <source>
        <dbReference type="Google" id="ProtNLM"/>
    </source>
</evidence>
<sequence>MKKSRSPEILIDVMANNISITGITLTSSANHLIQVRAEKNASNFHLSSSILQDSYEQMLKVSGALSYGRDYSENGIIENCVFEYTDSIGPQYYIGGIDAHRSKNWTVRNNIFRNIASPSKQIAEHAIHFWNDSYGTQVIGNTIINSDRGIGFGLGNSSRQHHGGLIENNVVIHTNTHHPFSDTGIALESSPNSIVRNNTVLLYTNYPNAIEYRFSVTKNVIIENNKVNKQIKRRDNATAVLSANEFVD</sequence>
<gene>
    <name evidence="1" type="ORF">AVL55_14105</name>
</gene>
<dbReference type="EMBL" id="CP014323">
    <property type="protein sequence ID" value="AMJ99189.1"/>
    <property type="molecule type" value="Genomic_DNA"/>
</dbReference>
<dbReference type="AlphaFoldDB" id="A0A126Q401"/>
<dbReference type="SMART" id="SM00710">
    <property type="entry name" value="PbH1"/>
    <property type="match status" value="6"/>
</dbReference>
<proteinExistence type="predicted"/>
<dbReference type="RefSeq" id="WP_061095552.1">
    <property type="nucleotide sequence ID" value="NZ_CP014323.1"/>
</dbReference>
<dbReference type="InterPro" id="IPR012334">
    <property type="entry name" value="Pectin_lyas_fold"/>
</dbReference>
<dbReference type="InterPro" id="IPR011050">
    <property type="entry name" value="Pectin_lyase_fold/virulence"/>
</dbReference>
<dbReference type="OrthoDB" id="6194467at2"/>
<reference evidence="1 2" key="1">
    <citation type="submission" date="2015-12" db="EMBL/GenBank/DDBJ databases">
        <authorList>
            <person name="Shamseldin A."/>
            <person name="Moawad H."/>
            <person name="Abd El-Rahim W.M."/>
            <person name="Sadowsky M.J."/>
        </authorList>
    </citation>
    <scope>NUCLEOTIDE SEQUENCE [LARGE SCALE GENOMIC DNA]</scope>
    <source>
        <strain evidence="1 2">D7</strain>
    </source>
</reference>